<dbReference type="InterPro" id="IPR037523">
    <property type="entry name" value="VOC_core"/>
</dbReference>
<sequence length="123" mass="13898">MLNQVCVLTIKVNDLEKAVEFYTNILDFTVEKKYGDTIIQLTHHGLPFILEKGDATTLPSSSNVLLAIQSSNIQDDFHQLREKGVKLLFDEPQPCPPGYFFIIEDNSGNQLEIVQFVNKGEEV</sequence>
<feature type="domain" description="VOC" evidence="1">
    <location>
        <begin position="4"/>
        <end position="116"/>
    </location>
</feature>
<organism evidence="2 3">
    <name type="scientific">Sutcliffiella cohnii</name>
    <dbReference type="NCBI Taxonomy" id="33932"/>
    <lineage>
        <taxon>Bacteria</taxon>
        <taxon>Bacillati</taxon>
        <taxon>Bacillota</taxon>
        <taxon>Bacilli</taxon>
        <taxon>Bacillales</taxon>
        <taxon>Bacillaceae</taxon>
        <taxon>Sutcliffiella</taxon>
    </lineage>
</organism>
<dbReference type="PANTHER" id="PTHR36437:SF2">
    <property type="entry name" value="GLYOXALASE_BLEOMYCIN RESISTANCE PROTEIN_DIOXYGENASE"/>
    <property type="match status" value="1"/>
</dbReference>
<dbReference type="PANTHER" id="PTHR36437">
    <property type="entry name" value="GLYOXALASE/BLEOMYCIN RESISTANCE PROTEIN/DIOXYGENASE"/>
    <property type="match status" value="1"/>
</dbReference>
<dbReference type="Proteomes" id="UP000215224">
    <property type="component" value="Chromosome"/>
</dbReference>
<evidence type="ECO:0000313" key="3">
    <source>
        <dbReference type="Proteomes" id="UP000215224"/>
    </source>
</evidence>
<gene>
    <name evidence="2" type="ORF">BC6307_06590</name>
</gene>
<dbReference type="Gene3D" id="3.10.180.10">
    <property type="entry name" value="2,3-Dihydroxybiphenyl 1,2-Dioxygenase, domain 1"/>
    <property type="match status" value="1"/>
</dbReference>
<dbReference type="KEGG" id="bcoh:BC6307_06590"/>
<accession>A0A223KN81</accession>
<dbReference type="PROSITE" id="PS51819">
    <property type="entry name" value="VOC"/>
    <property type="match status" value="1"/>
</dbReference>
<dbReference type="SUPFAM" id="SSF54593">
    <property type="entry name" value="Glyoxalase/Bleomycin resistance protein/Dihydroxybiphenyl dioxygenase"/>
    <property type="match status" value="1"/>
</dbReference>
<protein>
    <recommendedName>
        <fullName evidence="1">VOC domain-containing protein</fullName>
    </recommendedName>
</protein>
<dbReference type="Pfam" id="PF00903">
    <property type="entry name" value="Glyoxalase"/>
    <property type="match status" value="1"/>
</dbReference>
<dbReference type="STRING" id="1314751.GCA_001591425_04007"/>
<proteinExistence type="predicted"/>
<reference evidence="2 3" key="1">
    <citation type="submission" date="2016-12" db="EMBL/GenBank/DDBJ databases">
        <title>The whole genome sequencing and assembly of Bacillus cohnii DSM 6307T strain.</title>
        <authorList>
            <person name="Lee Y.-J."/>
            <person name="Yi H."/>
            <person name="Bahn Y.-S."/>
            <person name="Kim J.F."/>
            <person name="Lee D.-W."/>
        </authorList>
    </citation>
    <scope>NUCLEOTIDE SEQUENCE [LARGE SCALE GENOMIC DNA]</scope>
    <source>
        <strain evidence="2 3">DSM 6307</strain>
    </source>
</reference>
<dbReference type="EMBL" id="CP018866">
    <property type="protein sequence ID" value="AST90970.1"/>
    <property type="molecule type" value="Genomic_DNA"/>
</dbReference>
<dbReference type="InterPro" id="IPR004360">
    <property type="entry name" value="Glyas_Fos-R_dOase_dom"/>
</dbReference>
<dbReference type="RefSeq" id="WP_066420021.1">
    <property type="nucleotide sequence ID" value="NZ_CP018866.1"/>
</dbReference>
<name>A0A223KN81_9BACI</name>
<keyword evidence="3" id="KW-1185">Reference proteome</keyword>
<evidence type="ECO:0000259" key="1">
    <source>
        <dbReference type="PROSITE" id="PS51819"/>
    </source>
</evidence>
<dbReference type="AlphaFoldDB" id="A0A223KN81"/>
<dbReference type="InterPro" id="IPR029068">
    <property type="entry name" value="Glyas_Bleomycin-R_OHBP_Dase"/>
</dbReference>
<evidence type="ECO:0000313" key="2">
    <source>
        <dbReference type="EMBL" id="AST90970.1"/>
    </source>
</evidence>